<keyword evidence="1" id="KW-0472">Membrane</keyword>
<name>A0A0A9HE02_ARUDO</name>
<keyword evidence="1" id="KW-0812">Transmembrane</keyword>
<sequence>MPIGRHGRLRHEKIFQFINLGCFRSICRAYGMTVALIMMMRICFARDRFSWWLLRGKWRRRT</sequence>
<evidence type="ECO:0000313" key="2">
    <source>
        <dbReference type="EMBL" id="JAE35425.1"/>
    </source>
</evidence>
<dbReference type="AlphaFoldDB" id="A0A0A9HE02"/>
<reference evidence="2" key="2">
    <citation type="journal article" date="2015" name="Data Brief">
        <title>Shoot transcriptome of the giant reed, Arundo donax.</title>
        <authorList>
            <person name="Barrero R.A."/>
            <person name="Guerrero F.D."/>
            <person name="Moolhuijzen P."/>
            <person name="Goolsby J.A."/>
            <person name="Tidwell J."/>
            <person name="Bellgard S.E."/>
            <person name="Bellgard M.I."/>
        </authorList>
    </citation>
    <scope>NUCLEOTIDE SEQUENCE</scope>
    <source>
        <tissue evidence="2">Shoot tissue taken approximately 20 cm above the soil surface</tissue>
    </source>
</reference>
<reference evidence="2" key="1">
    <citation type="submission" date="2014-09" db="EMBL/GenBank/DDBJ databases">
        <authorList>
            <person name="Magalhaes I.L.F."/>
            <person name="Oliveira U."/>
            <person name="Santos F.R."/>
            <person name="Vidigal T.H.D.A."/>
            <person name="Brescovit A.D."/>
            <person name="Santos A.J."/>
        </authorList>
    </citation>
    <scope>NUCLEOTIDE SEQUENCE</scope>
    <source>
        <tissue evidence="2">Shoot tissue taken approximately 20 cm above the soil surface</tissue>
    </source>
</reference>
<feature type="transmembrane region" description="Helical" evidence="1">
    <location>
        <begin position="21"/>
        <end position="42"/>
    </location>
</feature>
<protein>
    <submittedName>
        <fullName evidence="2">Uncharacterized protein</fullName>
    </submittedName>
</protein>
<accession>A0A0A9HE02</accession>
<keyword evidence="1" id="KW-1133">Transmembrane helix</keyword>
<dbReference type="EMBL" id="GBRH01162471">
    <property type="protein sequence ID" value="JAE35425.1"/>
    <property type="molecule type" value="Transcribed_RNA"/>
</dbReference>
<organism evidence="2">
    <name type="scientific">Arundo donax</name>
    <name type="common">Giant reed</name>
    <name type="synonym">Donax arundinaceus</name>
    <dbReference type="NCBI Taxonomy" id="35708"/>
    <lineage>
        <taxon>Eukaryota</taxon>
        <taxon>Viridiplantae</taxon>
        <taxon>Streptophyta</taxon>
        <taxon>Embryophyta</taxon>
        <taxon>Tracheophyta</taxon>
        <taxon>Spermatophyta</taxon>
        <taxon>Magnoliopsida</taxon>
        <taxon>Liliopsida</taxon>
        <taxon>Poales</taxon>
        <taxon>Poaceae</taxon>
        <taxon>PACMAD clade</taxon>
        <taxon>Arundinoideae</taxon>
        <taxon>Arundineae</taxon>
        <taxon>Arundo</taxon>
    </lineage>
</organism>
<evidence type="ECO:0000256" key="1">
    <source>
        <dbReference type="SAM" id="Phobius"/>
    </source>
</evidence>
<proteinExistence type="predicted"/>